<proteinExistence type="predicted"/>
<dbReference type="AlphaFoldDB" id="A0A1Z5KND1"/>
<dbReference type="Proteomes" id="UP000198406">
    <property type="component" value="Unassembled WGS sequence"/>
</dbReference>
<sequence length="185" mass="20764">MSSGDHINMSDTDVAQEDLSFFETEQPVNDDEMSILVASILDEEMYGINWLEIMQDECPDRYSVSEESSSLSECTDLNWSSPVEDVCVLPVKPQEEHPVKICRHCNGSIPLPILISSIPPPLHFPREKCDGLSLKASIMASVTLHETHPCSCKPQQKNASKIGMKYKKDKVATKTKVSRKIKGWR</sequence>
<reference evidence="1 2" key="1">
    <citation type="journal article" date="2015" name="Plant Cell">
        <title>Oil accumulation by the oleaginous diatom Fistulifera solaris as revealed by the genome and transcriptome.</title>
        <authorList>
            <person name="Tanaka T."/>
            <person name="Maeda Y."/>
            <person name="Veluchamy A."/>
            <person name="Tanaka M."/>
            <person name="Abida H."/>
            <person name="Marechal E."/>
            <person name="Bowler C."/>
            <person name="Muto M."/>
            <person name="Sunaga Y."/>
            <person name="Tanaka M."/>
            <person name="Yoshino T."/>
            <person name="Taniguchi T."/>
            <person name="Fukuda Y."/>
            <person name="Nemoto M."/>
            <person name="Matsumoto M."/>
            <person name="Wong P.S."/>
            <person name="Aburatani S."/>
            <person name="Fujibuchi W."/>
        </authorList>
    </citation>
    <scope>NUCLEOTIDE SEQUENCE [LARGE SCALE GENOMIC DNA]</scope>
    <source>
        <strain evidence="1 2">JPCC DA0580</strain>
    </source>
</reference>
<keyword evidence="2" id="KW-1185">Reference proteome</keyword>
<comment type="caution">
    <text evidence="1">The sequence shown here is derived from an EMBL/GenBank/DDBJ whole genome shotgun (WGS) entry which is preliminary data.</text>
</comment>
<dbReference type="InParanoid" id="A0A1Z5KND1"/>
<evidence type="ECO:0000313" key="1">
    <source>
        <dbReference type="EMBL" id="GAX27428.1"/>
    </source>
</evidence>
<organism evidence="1 2">
    <name type="scientific">Fistulifera solaris</name>
    <name type="common">Oleaginous diatom</name>
    <dbReference type="NCBI Taxonomy" id="1519565"/>
    <lineage>
        <taxon>Eukaryota</taxon>
        <taxon>Sar</taxon>
        <taxon>Stramenopiles</taxon>
        <taxon>Ochrophyta</taxon>
        <taxon>Bacillariophyta</taxon>
        <taxon>Bacillariophyceae</taxon>
        <taxon>Bacillariophycidae</taxon>
        <taxon>Naviculales</taxon>
        <taxon>Naviculaceae</taxon>
        <taxon>Fistulifera</taxon>
    </lineage>
</organism>
<accession>A0A1Z5KND1</accession>
<protein>
    <submittedName>
        <fullName evidence="1">Uncharacterized protein</fullName>
    </submittedName>
</protein>
<dbReference type="EMBL" id="BDSP01000257">
    <property type="protein sequence ID" value="GAX27428.1"/>
    <property type="molecule type" value="Genomic_DNA"/>
</dbReference>
<name>A0A1Z5KND1_FISSO</name>
<gene>
    <name evidence="1" type="ORF">FisN_23Hh108</name>
</gene>
<evidence type="ECO:0000313" key="2">
    <source>
        <dbReference type="Proteomes" id="UP000198406"/>
    </source>
</evidence>